<feature type="region of interest" description="Disordered" evidence="1">
    <location>
        <begin position="86"/>
        <end position="212"/>
    </location>
</feature>
<sequence>MTALIFTTSTALAHPMTSTPAHATSAAPETKGPAAPASVATKQAPLHETRPATSRQEQSKQPRFRTRIVKRGDTLWAIARREYGSGTRYPKIFKASRRLTQPEDLPPLTDPDRIYPGQKLRLPPTTTNNDKPSSPNPSKPVAPKNASGPSGPSTQAPDRSEETPSPRATHSPASRPISAPPPPVDPRPLSQPSRPHSPPARQKAEHTERLAITLPSGACLGLASASPRPSALRWRPPAFTGAAAERSTPASPEPTPPAAVAQAHRAHLDSYADRDEPIPNQITLGTGPDGAITLPLPGLGLGLEGDGAVGTLRAIATELLARARADRVELLIASPDAQTLFPDTDIPELAIALPGLVVPPTLNAAITHLEAESSAAPASWRTPRNPTCPASALPTPPNRSPPSCSSPPCPNTPPTRWTPASNSEPAMASARSFSAAGHTAPPPMSATTARSPTPKGTTPTLCTAHACPPHGHRRPRHAPHHPHRHRRTRARHHSARPRS</sequence>
<feature type="compositionally biased region" description="Basic residues" evidence="1">
    <location>
        <begin position="470"/>
        <end position="499"/>
    </location>
</feature>
<evidence type="ECO:0000313" key="4">
    <source>
        <dbReference type="Proteomes" id="UP001501231"/>
    </source>
</evidence>
<dbReference type="PANTHER" id="PTHR34700">
    <property type="entry name" value="POTASSIUM BINDING PROTEIN KBP"/>
    <property type="match status" value="1"/>
</dbReference>
<dbReference type="InterPro" id="IPR052196">
    <property type="entry name" value="Bact_Kbp"/>
</dbReference>
<feature type="region of interest" description="Disordered" evidence="1">
    <location>
        <begin position="241"/>
        <end position="265"/>
    </location>
</feature>
<name>A0ABN3IBA1_9ACTN</name>
<feature type="compositionally biased region" description="Low complexity" evidence="1">
    <location>
        <begin position="123"/>
        <end position="133"/>
    </location>
</feature>
<dbReference type="InterPro" id="IPR018392">
    <property type="entry name" value="LysM"/>
</dbReference>
<feature type="compositionally biased region" description="Polar residues" evidence="1">
    <location>
        <begin position="147"/>
        <end position="157"/>
    </location>
</feature>
<dbReference type="SMART" id="SM00257">
    <property type="entry name" value="LysM"/>
    <property type="match status" value="1"/>
</dbReference>
<gene>
    <name evidence="3" type="ORF">GCM10010191_03790</name>
</gene>
<feature type="region of interest" description="Disordered" evidence="1">
    <location>
        <begin position="9"/>
        <end position="66"/>
    </location>
</feature>
<feature type="compositionally biased region" description="Pro residues" evidence="1">
    <location>
        <begin position="394"/>
        <end position="413"/>
    </location>
</feature>
<feature type="domain" description="LysM" evidence="2">
    <location>
        <begin position="65"/>
        <end position="122"/>
    </location>
</feature>
<organism evidence="3 4">
    <name type="scientific">Actinomadura vinacea</name>
    <dbReference type="NCBI Taxonomy" id="115336"/>
    <lineage>
        <taxon>Bacteria</taxon>
        <taxon>Bacillati</taxon>
        <taxon>Actinomycetota</taxon>
        <taxon>Actinomycetes</taxon>
        <taxon>Streptosporangiales</taxon>
        <taxon>Thermomonosporaceae</taxon>
        <taxon>Actinomadura</taxon>
    </lineage>
</organism>
<evidence type="ECO:0000313" key="3">
    <source>
        <dbReference type="EMBL" id="GAA2399863.1"/>
    </source>
</evidence>
<comment type="caution">
    <text evidence="3">The sequence shown here is derived from an EMBL/GenBank/DDBJ whole genome shotgun (WGS) entry which is preliminary data.</text>
</comment>
<dbReference type="PROSITE" id="PS51782">
    <property type="entry name" value="LYSM"/>
    <property type="match status" value="1"/>
</dbReference>
<feature type="region of interest" description="Disordered" evidence="1">
    <location>
        <begin position="373"/>
        <end position="499"/>
    </location>
</feature>
<dbReference type="CDD" id="cd00118">
    <property type="entry name" value="LysM"/>
    <property type="match status" value="1"/>
</dbReference>
<accession>A0ABN3IBA1</accession>
<dbReference type="InterPro" id="IPR036779">
    <property type="entry name" value="LysM_dom_sf"/>
</dbReference>
<dbReference type="Pfam" id="PF01476">
    <property type="entry name" value="LysM"/>
    <property type="match status" value="1"/>
</dbReference>
<feature type="compositionally biased region" description="Low complexity" evidence="1">
    <location>
        <begin position="17"/>
        <end position="30"/>
    </location>
</feature>
<dbReference type="EMBL" id="BAAARW010000001">
    <property type="protein sequence ID" value="GAA2399863.1"/>
    <property type="molecule type" value="Genomic_DNA"/>
</dbReference>
<dbReference type="Gene3D" id="3.10.350.10">
    <property type="entry name" value="LysM domain"/>
    <property type="match status" value="1"/>
</dbReference>
<feature type="compositionally biased region" description="Polar residues" evidence="1">
    <location>
        <begin position="51"/>
        <end position="61"/>
    </location>
</feature>
<evidence type="ECO:0000259" key="2">
    <source>
        <dbReference type="PROSITE" id="PS51782"/>
    </source>
</evidence>
<reference evidence="3 4" key="1">
    <citation type="journal article" date="2019" name="Int. J. Syst. Evol. Microbiol.">
        <title>The Global Catalogue of Microorganisms (GCM) 10K type strain sequencing project: providing services to taxonomists for standard genome sequencing and annotation.</title>
        <authorList>
            <consortium name="The Broad Institute Genomics Platform"/>
            <consortium name="The Broad Institute Genome Sequencing Center for Infectious Disease"/>
            <person name="Wu L."/>
            <person name="Ma J."/>
        </authorList>
    </citation>
    <scope>NUCLEOTIDE SEQUENCE [LARGE SCALE GENOMIC DNA]</scope>
    <source>
        <strain evidence="3 4">JCM 3325</strain>
    </source>
</reference>
<dbReference type="PANTHER" id="PTHR34700:SF4">
    <property type="entry name" value="PHAGE-LIKE ELEMENT PBSX PROTEIN XKDP"/>
    <property type="match status" value="1"/>
</dbReference>
<feature type="compositionally biased region" description="Polar residues" evidence="1">
    <location>
        <begin position="445"/>
        <end position="461"/>
    </location>
</feature>
<keyword evidence="4" id="KW-1185">Reference proteome</keyword>
<proteinExistence type="predicted"/>
<protein>
    <recommendedName>
        <fullName evidence="2">LysM domain-containing protein</fullName>
    </recommendedName>
</protein>
<dbReference type="Proteomes" id="UP001501231">
    <property type="component" value="Unassembled WGS sequence"/>
</dbReference>
<evidence type="ECO:0000256" key="1">
    <source>
        <dbReference type="SAM" id="MobiDB-lite"/>
    </source>
</evidence>